<organism evidence="3 4">
    <name type="scientific">Verrucosispora sioxanthis</name>
    <dbReference type="NCBI Taxonomy" id="2499994"/>
    <lineage>
        <taxon>Bacteria</taxon>
        <taxon>Bacillati</taxon>
        <taxon>Actinomycetota</taxon>
        <taxon>Actinomycetes</taxon>
        <taxon>Micromonosporales</taxon>
        <taxon>Micromonosporaceae</taxon>
        <taxon>Micromonospora</taxon>
    </lineage>
</organism>
<dbReference type="InterPro" id="IPR005625">
    <property type="entry name" value="PepSY-ass_TM"/>
</dbReference>
<feature type="region of interest" description="Disordered" evidence="1">
    <location>
        <begin position="270"/>
        <end position="294"/>
    </location>
</feature>
<evidence type="ECO:0000313" key="3">
    <source>
        <dbReference type="EMBL" id="NGM13128.1"/>
    </source>
</evidence>
<sequence length="488" mass="51672">MSLTELSGESAPESLPGPVPAAPARSSRRAAPLAALLLRLHFYAGVLIAPFLVVAALTGLAYTVTPQLDQLLYGDQLTVASVGDQPRPLAEQVAAARTAHPDGDLVTVAPGAGDQTTRVVFALEELGEKQHTVYVDPYTGAVQGQLTTWFGSTPATTWLDDLHRNLHLGDLGRHYSEIAASWLWVLALGGVILWWRRRQNGRARAKHLLVPDLSTSRGVRRTRGWHATTGVWLTIGLLFLAATGLTWSRFAGANFGAGLDALDARRPVLSTTLDGAPSPGGGEHQHGGAAPSAAADPATFDQVLAVARDAGLSGPVEISPGTPGTAWAVAQTDNTWPVRLDQVAVDPGTNTVTARNDYADWSLLAKLSALGVQAHMGLLFGVLNQILLAALAVGLLCVIVWGYRMWWQRRPTRADRRSPVGAPPARGGLRGLPWWVVLLGVPVAVAVGWALPWFGIPLLGFLVADVVVGVFARRRAGRRGDPAPTSAG</sequence>
<keyword evidence="2" id="KW-1133">Transmembrane helix</keyword>
<dbReference type="EMBL" id="SAIY01000003">
    <property type="protein sequence ID" value="NGM13128.1"/>
    <property type="molecule type" value="Genomic_DNA"/>
</dbReference>
<protein>
    <submittedName>
        <fullName evidence="3">PepSY domain-containing protein</fullName>
    </submittedName>
</protein>
<keyword evidence="2" id="KW-0812">Transmembrane</keyword>
<evidence type="ECO:0000256" key="1">
    <source>
        <dbReference type="SAM" id="MobiDB-lite"/>
    </source>
</evidence>
<feature type="transmembrane region" description="Helical" evidence="2">
    <location>
        <begin position="453"/>
        <end position="472"/>
    </location>
</feature>
<feature type="transmembrane region" description="Helical" evidence="2">
    <location>
        <begin position="427"/>
        <end position="447"/>
    </location>
</feature>
<feature type="transmembrane region" description="Helical" evidence="2">
    <location>
        <begin position="36"/>
        <end position="62"/>
    </location>
</feature>
<dbReference type="PANTHER" id="PTHR34219:SF1">
    <property type="entry name" value="PEPSY DOMAIN-CONTAINING PROTEIN"/>
    <property type="match status" value="1"/>
</dbReference>
<dbReference type="PANTHER" id="PTHR34219">
    <property type="entry name" value="IRON-REGULATED INNER MEMBRANE PROTEIN-RELATED"/>
    <property type="match status" value="1"/>
</dbReference>
<gene>
    <name evidence="3" type="ORF">ENC19_10860</name>
</gene>
<keyword evidence="4" id="KW-1185">Reference proteome</keyword>
<feature type="region of interest" description="Disordered" evidence="1">
    <location>
        <begin position="1"/>
        <end position="24"/>
    </location>
</feature>
<dbReference type="Proteomes" id="UP000478148">
    <property type="component" value="Unassembled WGS sequence"/>
</dbReference>
<evidence type="ECO:0000256" key="2">
    <source>
        <dbReference type="SAM" id="Phobius"/>
    </source>
</evidence>
<proteinExistence type="predicted"/>
<feature type="transmembrane region" description="Helical" evidence="2">
    <location>
        <begin position="386"/>
        <end position="406"/>
    </location>
</feature>
<feature type="transmembrane region" description="Helical" evidence="2">
    <location>
        <begin position="178"/>
        <end position="195"/>
    </location>
</feature>
<dbReference type="RefSeq" id="WP_164447059.1">
    <property type="nucleotide sequence ID" value="NZ_SAIY01000003.1"/>
</dbReference>
<reference evidence="3 4" key="1">
    <citation type="submission" date="2020-02" db="EMBL/GenBank/DDBJ databases">
        <title>Draft Genome Sequence of Verrucosispora sp. Strain CWR15, Isolated from Gulf of Mexico Sponge.</title>
        <authorList>
            <person name="Kennedy S.J."/>
            <person name="Cella E."/>
            <person name="Azarian T."/>
            <person name="Baker B.J."/>
            <person name="Shaw L.N."/>
        </authorList>
    </citation>
    <scope>NUCLEOTIDE SEQUENCE [LARGE SCALE GENOMIC DNA]</scope>
    <source>
        <strain evidence="3 4">CWR15</strain>
    </source>
</reference>
<keyword evidence="2" id="KW-0472">Membrane</keyword>
<evidence type="ECO:0000313" key="4">
    <source>
        <dbReference type="Proteomes" id="UP000478148"/>
    </source>
</evidence>
<dbReference type="AlphaFoldDB" id="A0A6M1KT25"/>
<accession>A0A6M1KT25</accession>
<name>A0A6M1KT25_9ACTN</name>
<comment type="caution">
    <text evidence="3">The sequence shown here is derived from an EMBL/GenBank/DDBJ whole genome shotgun (WGS) entry which is preliminary data.</text>
</comment>
<feature type="transmembrane region" description="Helical" evidence="2">
    <location>
        <begin position="230"/>
        <end position="250"/>
    </location>
</feature>
<dbReference type="Pfam" id="PF03929">
    <property type="entry name" value="PepSY_TM"/>
    <property type="match status" value="1"/>
</dbReference>